<dbReference type="KEGG" id="smul:SMUL_1157"/>
<protein>
    <submittedName>
        <fullName evidence="1">Uncharacterized protein</fullName>
    </submittedName>
</protein>
<organism evidence="1 2">
    <name type="scientific">Sulfurospirillum multivorans (strain DM 12446 / JCM 15788 / NBRC 109480)</name>
    <dbReference type="NCBI Taxonomy" id="1150621"/>
    <lineage>
        <taxon>Bacteria</taxon>
        <taxon>Pseudomonadati</taxon>
        <taxon>Campylobacterota</taxon>
        <taxon>Epsilonproteobacteria</taxon>
        <taxon>Campylobacterales</taxon>
        <taxon>Sulfurospirillaceae</taxon>
        <taxon>Sulfurospirillum</taxon>
    </lineage>
</organism>
<sequence length="71" mass="8059">MAQILIKNYNRLNEDFTQDQDKLLDLLKAPIEKIFDNPVHSVYGDTSGDKGLGIDQLENLKVNNINITQTN</sequence>
<dbReference type="EMBL" id="CP007201">
    <property type="protein sequence ID" value="AHJ12423.1"/>
    <property type="molecule type" value="Genomic_DNA"/>
</dbReference>
<evidence type="ECO:0000313" key="2">
    <source>
        <dbReference type="Proteomes" id="UP000019322"/>
    </source>
</evidence>
<gene>
    <name evidence="1" type="ORF">SMUL_1157</name>
</gene>
<name>A0AA86DXV0_SULMK</name>
<dbReference type="AlphaFoldDB" id="A0AA86DXV0"/>
<reference evidence="1 2" key="1">
    <citation type="journal article" date="2014" name="Environ. Microbiol.">
        <title>Insights into organohalide respiration and the versatile catabolism of Sulfurospirillum multivorans gained from comparative genomics and physiological studies.</title>
        <authorList>
            <person name="Goris T."/>
            <person name="Schubert T."/>
            <person name="Gadkari J."/>
            <person name="Wubet T."/>
            <person name="Tarkka M."/>
            <person name="Buscot F."/>
            <person name="Adrian L."/>
            <person name="Diekert G."/>
        </authorList>
    </citation>
    <scope>NUCLEOTIDE SEQUENCE [LARGE SCALE GENOMIC DNA]</scope>
    <source>
        <strain evidence="2">DM 12446 / JCM 15788 / NBRC 109480</strain>
    </source>
</reference>
<proteinExistence type="predicted"/>
<accession>A0AA86DXV0</accession>
<evidence type="ECO:0000313" key="1">
    <source>
        <dbReference type="EMBL" id="AHJ12423.1"/>
    </source>
</evidence>
<dbReference type="Proteomes" id="UP000019322">
    <property type="component" value="Chromosome"/>
</dbReference>